<dbReference type="EMBL" id="JAUSUL010000001">
    <property type="protein sequence ID" value="MDQ0314282.1"/>
    <property type="molecule type" value="Genomic_DNA"/>
</dbReference>
<evidence type="ECO:0000313" key="1">
    <source>
        <dbReference type="EMBL" id="MDQ0314282.1"/>
    </source>
</evidence>
<dbReference type="AlphaFoldDB" id="A0AAE3VLK4"/>
<sequence length="305" mass="32410">MPAWTASTDATAPGASYLRLGTYQAKEERLKPEQYKEAFSTSDGDFVTTKGNWLVNADGSIDLQLKSDATILIGDFGTETDKHLTIDVLEGEKSTKTIYSPDQPPREVTTIEGKSALLKGSGTAINAVAASASAKAPAAGQLTVYASDKILISSGDMTKLHAGGNVKVTNKEASTTGTRQREFNMGFVNSIVSGMQAKIVPGAYTSAMVGLRIQIRPLDWKISGFDFSYPVTKNEIIAFKQENEGIWAFMKSLAIGVGSCVQKNEITSVKQKTMGNKTTGCGLALRAAGIKSSTVSNSTGVKNEM</sequence>
<comment type="caution">
    <text evidence="1">The sequence shown here is derived from an EMBL/GenBank/DDBJ whole genome shotgun (WGS) entry which is preliminary data.</text>
</comment>
<evidence type="ECO:0000313" key="2">
    <source>
        <dbReference type="Proteomes" id="UP001229244"/>
    </source>
</evidence>
<proteinExistence type="predicted"/>
<organism evidence="1 2">
    <name type="scientific">Amorphus orientalis</name>
    <dbReference type="NCBI Taxonomy" id="649198"/>
    <lineage>
        <taxon>Bacteria</taxon>
        <taxon>Pseudomonadati</taxon>
        <taxon>Pseudomonadota</taxon>
        <taxon>Alphaproteobacteria</taxon>
        <taxon>Hyphomicrobiales</taxon>
        <taxon>Amorphaceae</taxon>
        <taxon>Amorphus</taxon>
    </lineage>
</organism>
<name>A0AAE3VLK4_9HYPH</name>
<protein>
    <submittedName>
        <fullName evidence="1">Uncharacterized protein</fullName>
    </submittedName>
</protein>
<keyword evidence="2" id="KW-1185">Reference proteome</keyword>
<dbReference type="Proteomes" id="UP001229244">
    <property type="component" value="Unassembled WGS sequence"/>
</dbReference>
<gene>
    <name evidence="1" type="ORF">J2S73_000719</name>
</gene>
<accession>A0AAE3VLK4</accession>
<reference evidence="1" key="1">
    <citation type="submission" date="2023-07" db="EMBL/GenBank/DDBJ databases">
        <title>Genomic Encyclopedia of Type Strains, Phase IV (KMG-IV): sequencing the most valuable type-strain genomes for metagenomic binning, comparative biology and taxonomic classification.</title>
        <authorList>
            <person name="Goeker M."/>
        </authorList>
    </citation>
    <scope>NUCLEOTIDE SEQUENCE</scope>
    <source>
        <strain evidence="1">DSM 21202</strain>
    </source>
</reference>
<dbReference type="RefSeq" id="WP_306884055.1">
    <property type="nucleotide sequence ID" value="NZ_JAUSUL010000001.1"/>
</dbReference>